<dbReference type="EMBL" id="LVYU01000100">
    <property type="protein sequence ID" value="KZA99761.1"/>
    <property type="molecule type" value="Genomic_DNA"/>
</dbReference>
<evidence type="ECO:0000256" key="3">
    <source>
        <dbReference type="ARBA" id="ARBA00023002"/>
    </source>
</evidence>
<keyword evidence="1" id="KW-0285">Flavoprotein</keyword>
<evidence type="ECO:0000256" key="4">
    <source>
        <dbReference type="SAM" id="MobiDB-lite"/>
    </source>
</evidence>
<dbReference type="Gene3D" id="3.20.20.70">
    <property type="entry name" value="Aldolase class I"/>
    <property type="match status" value="1"/>
</dbReference>
<accession>A0A154IH56</accession>
<evidence type="ECO:0000256" key="1">
    <source>
        <dbReference type="ARBA" id="ARBA00022630"/>
    </source>
</evidence>
<evidence type="ECO:0000256" key="2">
    <source>
        <dbReference type="ARBA" id="ARBA00022643"/>
    </source>
</evidence>
<dbReference type="SUPFAM" id="SSF51412">
    <property type="entry name" value="Inosine monophosphate dehydrogenase (IMPDH)"/>
    <property type="match status" value="1"/>
</dbReference>
<dbReference type="PANTHER" id="PTHR32332">
    <property type="entry name" value="2-NITROPROPANE DIOXYGENASE"/>
    <property type="match status" value="1"/>
</dbReference>
<proteinExistence type="predicted"/>
<evidence type="ECO:0000313" key="5">
    <source>
        <dbReference type="EMBL" id="KZA99761.1"/>
    </source>
</evidence>
<comment type="caution">
    <text evidence="5">The sequence shown here is derived from an EMBL/GenBank/DDBJ whole genome shotgun (WGS) entry which is preliminary data.</text>
</comment>
<keyword evidence="2" id="KW-0288">FMN</keyword>
<dbReference type="RefSeq" id="WP_062942654.1">
    <property type="nucleotide sequence ID" value="NZ_CP171844.1"/>
</dbReference>
<sequence length="344" mass="36209">MDVDGPIVTPFTRLLGIRHPIVSAPMGRASQPELAAAVTNAGGLGGLGFSWDSPERIEELVGAVRRLTNDGPFLANFALEWDQHQRMDAALSAGARIISFFWGDIAPYMDRAKAAGALVVHTVGTPEEARRSIDLGVDIVVAQGNEAGGHVWSRLSTMVLVPLVADVAGKVPVLAAGGIADGRGLAAALMLGASGVWIGTRFLASTEAACHADYKRRLIEAAASETIETTLFDGGWPDAPSRVLRNRAVEAWEAAGRAESGSRPGEGEEIGRTPDGKPVHRYSFATLLSGSQGDIDDFAIYAGESVGLVREILPASDIVRSLVEDAAEIMTQRAGHRSGHSTKS</sequence>
<dbReference type="CDD" id="cd04730">
    <property type="entry name" value="NPD_like"/>
    <property type="match status" value="1"/>
</dbReference>
<dbReference type="GO" id="GO:0018580">
    <property type="term" value="F:nitronate monooxygenase activity"/>
    <property type="evidence" value="ECO:0007669"/>
    <property type="project" value="InterPro"/>
</dbReference>
<dbReference type="InterPro" id="IPR004136">
    <property type="entry name" value="NMO"/>
</dbReference>
<dbReference type="PANTHER" id="PTHR32332:SF20">
    <property type="entry name" value="2-NITROPROPANE DIOXYGENASE-LIKE PROTEIN"/>
    <property type="match status" value="1"/>
</dbReference>
<name>A0A154IH56_RHILE</name>
<dbReference type="AlphaFoldDB" id="A0A154IH56"/>
<organism evidence="5">
    <name type="scientific">Rhizobium leguminosarum</name>
    <dbReference type="NCBI Taxonomy" id="384"/>
    <lineage>
        <taxon>Bacteria</taxon>
        <taxon>Pseudomonadati</taxon>
        <taxon>Pseudomonadota</taxon>
        <taxon>Alphaproteobacteria</taxon>
        <taxon>Hyphomicrobiales</taxon>
        <taxon>Rhizobiaceae</taxon>
        <taxon>Rhizobium/Agrobacterium group</taxon>
        <taxon>Rhizobium</taxon>
    </lineage>
</organism>
<reference evidence="5" key="1">
    <citation type="submission" date="2016-03" db="EMBL/GenBank/DDBJ databases">
        <title>Microsymbionts genomes from the relict species Vavilovia formosa.</title>
        <authorList>
            <person name="Chirak E."/>
            <person name="Kimeklis A."/>
            <person name="Kopat V."/>
            <person name="Andronov E."/>
        </authorList>
    </citation>
    <scope>NUCLEOTIDE SEQUENCE [LARGE SCALE GENOMIC DNA]</scope>
    <source>
        <strain evidence="5">Vaf12</strain>
    </source>
</reference>
<dbReference type="InterPro" id="IPR013785">
    <property type="entry name" value="Aldolase_TIM"/>
</dbReference>
<protein>
    <recommendedName>
        <fullName evidence="6">Nitronate monooxygenase</fullName>
    </recommendedName>
</protein>
<feature type="compositionally biased region" description="Basic and acidic residues" evidence="4">
    <location>
        <begin position="265"/>
        <end position="277"/>
    </location>
</feature>
<dbReference type="Pfam" id="PF03060">
    <property type="entry name" value="NMO"/>
    <property type="match status" value="2"/>
</dbReference>
<feature type="region of interest" description="Disordered" evidence="4">
    <location>
        <begin position="254"/>
        <end position="277"/>
    </location>
</feature>
<keyword evidence="3" id="KW-0560">Oxidoreductase</keyword>
<evidence type="ECO:0008006" key="6">
    <source>
        <dbReference type="Google" id="ProtNLM"/>
    </source>
</evidence>
<gene>
    <name evidence="5" type="ORF">A4A59_21215</name>
</gene>